<gene>
    <name evidence="8" type="ORF">DCK97_24310</name>
</gene>
<accession>A0A3B9IRQ3</accession>
<feature type="non-terminal residue" evidence="8">
    <location>
        <position position="1"/>
    </location>
</feature>
<keyword evidence="5 6" id="KW-0472">Membrane</keyword>
<dbReference type="Proteomes" id="UP000257706">
    <property type="component" value="Unassembled WGS sequence"/>
</dbReference>
<feature type="transmembrane region" description="Helical" evidence="6">
    <location>
        <begin position="61"/>
        <end position="85"/>
    </location>
</feature>
<feature type="transmembrane region" description="Helical" evidence="6">
    <location>
        <begin position="21"/>
        <end position="49"/>
    </location>
</feature>
<evidence type="ECO:0000256" key="2">
    <source>
        <dbReference type="ARBA" id="ARBA00022475"/>
    </source>
</evidence>
<dbReference type="Pfam" id="PF02687">
    <property type="entry name" value="FtsX"/>
    <property type="match status" value="1"/>
</dbReference>
<name>A0A3B9IRQ3_9PROT</name>
<evidence type="ECO:0000256" key="4">
    <source>
        <dbReference type="ARBA" id="ARBA00022989"/>
    </source>
</evidence>
<proteinExistence type="predicted"/>
<evidence type="ECO:0000313" key="9">
    <source>
        <dbReference type="Proteomes" id="UP000257706"/>
    </source>
</evidence>
<dbReference type="InterPro" id="IPR003838">
    <property type="entry name" value="ABC3_permease_C"/>
</dbReference>
<dbReference type="AlphaFoldDB" id="A0A3B9IRQ3"/>
<evidence type="ECO:0000256" key="3">
    <source>
        <dbReference type="ARBA" id="ARBA00022692"/>
    </source>
</evidence>
<sequence length="88" mass="8804">KRRFDAVMMKVVGASRRTIAAGLAIEFLIVAVVVGLIGAAGGTLAAWAITRWLLEIDFAFSVLPVAASALAGIGLALAVGLAAVAGAL</sequence>
<keyword evidence="2" id="KW-1003">Cell membrane</keyword>
<comment type="caution">
    <text evidence="8">The sequence shown here is derived from an EMBL/GenBank/DDBJ whole genome shotgun (WGS) entry which is preliminary data.</text>
</comment>
<feature type="domain" description="ABC3 transporter permease C-terminal" evidence="7">
    <location>
        <begin position="1"/>
        <end position="84"/>
    </location>
</feature>
<organism evidence="8 9">
    <name type="scientific">Tistrella mobilis</name>
    <dbReference type="NCBI Taxonomy" id="171437"/>
    <lineage>
        <taxon>Bacteria</taxon>
        <taxon>Pseudomonadati</taxon>
        <taxon>Pseudomonadota</taxon>
        <taxon>Alphaproteobacteria</taxon>
        <taxon>Geminicoccales</taxon>
        <taxon>Geminicoccaceae</taxon>
        <taxon>Tistrella</taxon>
    </lineage>
</organism>
<protein>
    <recommendedName>
        <fullName evidence="7">ABC3 transporter permease C-terminal domain-containing protein</fullName>
    </recommendedName>
</protein>
<evidence type="ECO:0000256" key="5">
    <source>
        <dbReference type="ARBA" id="ARBA00023136"/>
    </source>
</evidence>
<evidence type="ECO:0000256" key="1">
    <source>
        <dbReference type="ARBA" id="ARBA00004651"/>
    </source>
</evidence>
<evidence type="ECO:0000259" key="7">
    <source>
        <dbReference type="Pfam" id="PF02687"/>
    </source>
</evidence>
<keyword evidence="4 6" id="KW-1133">Transmembrane helix</keyword>
<dbReference type="EMBL" id="DMAI01000392">
    <property type="protein sequence ID" value="HAE50541.1"/>
    <property type="molecule type" value="Genomic_DNA"/>
</dbReference>
<reference evidence="8 9" key="1">
    <citation type="journal article" date="2018" name="Nat. Biotechnol.">
        <title>A standardized bacterial taxonomy based on genome phylogeny substantially revises the tree of life.</title>
        <authorList>
            <person name="Parks D.H."/>
            <person name="Chuvochina M."/>
            <person name="Waite D.W."/>
            <person name="Rinke C."/>
            <person name="Skarshewski A."/>
            <person name="Chaumeil P.A."/>
            <person name="Hugenholtz P."/>
        </authorList>
    </citation>
    <scope>NUCLEOTIDE SEQUENCE [LARGE SCALE GENOMIC DNA]</scope>
    <source>
        <strain evidence="8">UBA8739</strain>
    </source>
</reference>
<comment type="subcellular location">
    <subcellularLocation>
        <location evidence="1">Cell membrane</location>
        <topology evidence="1">Multi-pass membrane protein</topology>
    </subcellularLocation>
</comment>
<dbReference type="GO" id="GO:0005886">
    <property type="term" value="C:plasma membrane"/>
    <property type="evidence" value="ECO:0007669"/>
    <property type="project" value="UniProtKB-SubCell"/>
</dbReference>
<keyword evidence="3 6" id="KW-0812">Transmembrane</keyword>
<feature type="non-terminal residue" evidence="8">
    <location>
        <position position="88"/>
    </location>
</feature>
<evidence type="ECO:0000256" key="6">
    <source>
        <dbReference type="SAM" id="Phobius"/>
    </source>
</evidence>
<evidence type="ECO:0000313" key="8">
    <source>
        <dbReference type="EMBL" id="HAE50541.1"/>
    </source>
</evidence>